<feature type="compositionally biased region" description="Basic and acidic residues" evidence="1">
    <location>
        <begin position="353"/>
        <end position="363"/>
    </location>
</feature>
<feature type="compositionally biased region" description="Basic and acidic residues" evidence="1">
    <location>
        <begin position="178"/>
        <end position="187"/>
    </location>
</feature>
<organism evidence="2 3">
    <name type="scientific">Caerostris darwini</name>
    <dbReference type="NCBI Taxonomy" id="1538125"/>
    <lineage>
        <taxon>Eukaryota</taxon>
        <taxon>Metazoa</taxon>
        <taxon>Ecdysozoa</taxon>
        <taxon>Arthropoda</taxon>
        <taxon>Chelicerata</taxon>
        <taxon>Arachnida</taxon>
        <taxon>Araneae</taxon>
        <taxon>Araneomorphae</taxon>
        <taxon>Entelegynae</taxon>
        <taxon>Araneoidea</taxon>
        <taxon>Araneidae</taxon>
        <taxon>Caerostris</taxon>
    </lineage>
</organism>
<dbReference type="AlphaFoldDB" id="A0AAV4PXM5"/>
<evidence type="ECO:0000313" key="3">
    <source>
        <dbReference type="Proteomes" id="UP001054837"/>
    </source>
</evidence>
<feature type="compositionally biased region" description="Basic and acidic residues" evidence="1">
    <location>
        <begin position="153"/>
        <end position="169"/>
    </location>
</feature>
<feature type="region of interest" description="Disordered" evidence="1">
    <location>
        <begin position="91"/>
        <end position="194"/>
    </location>
</feature>
<evidence type="ECO:0000256" key="1">
    <source>
        <dbReference type="SAM" id="MobiDB-lite"/>
    </source>
</evidence>
<accession>A0AAV4PXM5</accession>
<comment type="caution">
    <text evidence="2">The sequence shown here is derived from an EMBL/GenBank/DDBJ whole genome shotgun (WGS) entry which is preliminary data.</text>
</comment>
<feature type="compositionally biased region" description="Basic and acidic residues" evidence="1">
    <location>
        <begin position="245"/>
        <end position="301"/>
    </location>
</feature>
<feature type="compositionally biased region" description="Basic and acidic residues" evidence="1">
    <location>
        <begin position="330"/>
        <end position="346"/>
    </location>
</feature>
<reference evidence="2 3" key="1">
    <citation type="submission" date="2021-06" db="EMBL/GenBank/DDBJ databases">
        <title>Caerostris darwini draft genome.</title>
        <authorList>
            <person name="Kono N."/>
            <person name="Arakawa K."/>
        </authorList>
    </citation>
    <scope>NUCLEOTIDE SEQUENCE [LARGE SCALE GENOMIC DNA]</scope>
</reference>
<dbReference type="EMBL" id="BPLQ01003596">
    <property type="protein sequence ID" value="GIY01651.1"/>
    <property type="molecule type" value="Genomic_DNA"/>
</dbReference>
<feature type="region of interest" description="Disordered" evidence="1">
    <location>
        <begin position="238"/>
        <end position="399"/>
    </location>
</feature>
<evidence type="ECO:0000313" key="2">
    <source>
        <dbReference type="EMBL" id="GIY01651.1"/>
    </source>
</evidence>
<feature type="compositionally biased region" description="Basic and acidic residues" evidence="1">
    <location>
        <begin position="91"/>
        <end position="117"/>
    </location>
</feature>
<keyword evidence="3" id="KW-1185">Reference proteome</keyword>
<feature type="compositionally biased region" description="Basic and acidic residues" evidence="1">
    <location>
        <begin position="125"/>
        <end position="146"/>
    </location>
</feature>
<name>A0AAV4PXM5_9ARAC</name>
<proteinExistence type="predicted"/>
<feature type="compositionally biased region" description="Basic and acidic residues" evidence="1">
    <location>
        <begin position="308"/>
        <end position="319"/>
    </location>
</feature>
<sequence>MNNTFLKRFVFLSMCQPGYGSRSFYEGVPAGDDDLRLTHHPGIRSSFSRTKETHNYARHGVQDRVYHAEVDYRPSEQWHQNGERGRSGRCEICELDKPPSPKIERPASARSVKEYYKPSRNTPRGPDRASPREIRKEAAAKRDPHRATKRAHRETNREPSKKSPKEKEPHKKHHKERRMKETKHEPKVYSVNYAVYDKDRRHDHRGFLDKVSDSDEEMMETLRNFPGRVESRVKIFKKKISRIRTPSDKASRKLSPSDKAPRIRPPSDKGQQKRNKVRDEFLSNKEEIPDQKRRHHEKDWGADEDFAPYERKGAPEKMPGKSHLMTYNMHELERDDTPHPRKEVQRKGKKFKDKNYDLRDSDRTCQPISRKPPDRDVRNDAKKKILATRQRDDTASKGEKRVIKSFIQNALYEKRTGSE</sequence>
<dbReference type="Proteomes" id="UP001054837">
    <property type="component" value="Unassembled WGS sequence"/>
</dbReference>
<protein>
    <submittedName>
        <fullName evidence="2">Uncharacterized protein</fullName>
    </submittedName>
</protein>
<feature type="compositionally biased region" description="Basic and acidic residues" evidence="1">
    <location>
        <begin position="371"/>
        <end position="399"/>
    </location>
</feature>
<gene>
    <name evidence="2" type="ORF">CDAR_117781</name>
</gene>